<accession>A0ACC1K1T8</accession>
<dbReference type="EMBL" id="JANBUJ010000524">
    <property type="protein sequence ID" value="KAJ2771524.1"/>
    <property type="molecule type" value="Genomic_DNA"/>
</dbReference>
<protein>
    <submittedName>
        <fullName evidence="1">Uncharacterized protein</fullName>
    </submittedName>
</protein>
<evidence type="ECO:0000313" key="2">
    <source>
        <dbReference type="Proteomes" id="UP001140234"/>
    </source>
</evidence>
<gene>
    <name evidence="1" type="ORF">IWQ57_002179</name>
</gene>
<evidence type="ECO:0000313" key="1">
    <source>
        <dbReference type="EMBL" id="KAJ2771524.1"/>
    </source>
</evidence>
<organism evidence="1 2">
    <name type="scientific">Coemansia nantahalensis</name>
    <dbReference type="NCBI Taxonomy" id="2789366"/>
    <lineage>
        <taxon>Eukaryota</taxon>
        <taxon>Fungi</taxon>
        <taxon>Fungi incertae sedis</taxon>
        <taxon>Zoopagomycota</taxon>
        <taxon>Kickxellomycotina</taxon>
        <taxon>Kickxellomycetes</taxon>
        <taxon>Kickxellales</taxon>
        <taxon>Kickxellaceae</taxon>
        <taxon>Coemansia</taxon>
    </lineage>
</organism>
<sequence length="205" mass="22768">MSQPDEFDLGLAKPKGILKKAHENDIPANSTRLRWDEDNLKITEAQKDAKMKVDEPKTPFIRYNPDDADMDEMDEMEDLKLTSGVSSRSSSVASSPKRAQVVAPLDWVSENEDEGETEVDRAKHERFRKLRERHYHQEGRYVHDDNPDIEDSDNPAVSDDAGSSDSDAAMGALDSLRRNGSGRPAGRGARPTAGVDEANASEMEI</sequence>
<dbReference type="Proteomes" id="UP001140234">
    <property type="component" value="Unassembled WGS sequence"/>
</dbReference>
<reference evidence="1" key="1">
    <citation type="submission" date="2022-07" db="EMBL/GenBank/DDBJ databases">
        <title>Phylogenomic reconstructions and comparative analyses of Kickxellomycotina fungi.</title>
        <authorList>
            <person name="Reynolds N.K."/>
            <person name="Stajich J.E."/>
            <person name="Barry K."/>
            <person name="Grigoriev I.V."/>
            <person name="Crous P."/>
            <person name="Smith M.E."/>
        </authorList>
    </citation>
    <scope>NUCLEOTIDE SEQUENCE</scope>
    <source>
        <strain evidence="1">CBS 109366</strain>
    </source>
</reference>
<keyword evidence="2" id="KW-1185">Reference proteome</keyword>
<name>A0ACC1K1T8_9FUNG</name>
<comment type="caution">
    <text evidence="1">The sequence shown here is derived from an EMBL/GenBank/DDBJ whole genome shotgun (WGS) entry which is preliminary data.</text>
</comment>
<proteinExistence type="predicted"/>